<gene>
    <name evidence="2" type="ORF">SDC9_63835</name>
</gene>
<dbReference type="AlphaFoldDB" id="A0A644XMN1"/>
<feature type="region of interest" description="Disordered" evidence="1">
    <location>
        <begin position="54"/>
        <end position="103"/>
    </location>
</feature>
<feature type="compositionally biased region" description="Acidic residues" evidence="1">
    <location>
        <begin position="66"/>
        <end position="75"/>
    </location>
</feature>
<organism evidence="2">
    <name type="scientific">bioreactor metagenome</name>
    <dbReference type="NCBI Taxonomy" id="1076179"/>
    <lineage>
        <taxon>unclassified sequences</taxon>
        <taxon>metagenomes</taxon>
        <taxon>ecological metagenomes</taxon>
    </lineage>
</organism>
<comment type="caution">
    <text evidence="2">The sequence shown here is derived from an EMBL/GenBank/DDBJ whole genome shotgun (WGS) entry which is preliminary data.</text>
</comment>
<dbReference type="EMBL" id="VSSQ01002799">
    <property type="protein sequence ID" value="MPM17446.1"/>
    <property type="molecule type" value="Genomic_DNA"/>
</dbReference>
<name>A0A644XMN1_9ZZZZ</name>
<accession>A0A644XMN1</accession>
<evidence type="ECO:0000313" key="2">
    <source>
        <dbReference type="EMBL" id="MPM17446.1"/>
    </source>
</evidence>
<protein>
    <submittedName>
        <fullName evidence="2">Uncharacterized protein</fullName>
    </submittedName>
</protein>
<proteinExistence type="predicted"/>
<reference evidence="2" key="1">
    <citation type="submission" date="2019-08" db="EMBL/GenBank/DDBJ databases">
        <authorList>
            <person name="Kucharzyk K."/>
            <person name="Murdoch R.W."/>
            <person name="Higgins S."/>
            <person name="Loffler F."/>
        </authorList>
    </citation>
    <scope>NUCLEOTIDE SEQUENCE</scope>
</reference>
<feature type="compositionally biased region" description="Acidic residues" evidence="1">
    <location>
        <begin position="82"/>
        <end position="103"/>
    </location>
</feature>
<sequence length="103" mass="11721">MAANRGNHVFHTIDEFRRITKANSAVISAMERCGCFAGMSRTDQISLFSFDDVEEEPEKMETIVPEQEESGDEEPLFVQSDSEPETGDFFPDEYEDDSEDDEI</sequence>
<evidence type="ECO:0000256" key="1">
    <source>
        <dbReference type="SAM" id="MobiDB-lite"/>
    </source>
</evidence>